<evidence type="ECO:0000256" key="6">
    <source>
        <dbReference type="PIRSR" id="PIRSR000410-1"/>
    </source>
</evidence>
<organism evidence="8 9">
    <name type="scientific">Stakelama marina</name>
    <dbReference type="NCBI Taxonomy" id="2826939"/>
    <lineage>
        <taxon>Bacteria</taxon>
        <taxon>Pseudomonadati</taxon>
        <taxon>Pseudomonadota</taxon>
        <taxon>Alphaproteobacteria</taxon>
        <taxon>Sphingomonadales</taxon>
        <taxon>Sphingomonadaceae</taxon>
        <taxon>Stakelama</taxon>
    </lineage>
</organism>
<dbReference type="PANTHER" id="PTHR24422">
    <property type="entry name" value="CHEMOTAXIS PROTEIN METHYLTRANSFERASE"/>
    <property type="match status" value="1"/>
</dbReference>
<dbReference type="EMBL" id="JAGRQC010000001">
    <property type="protein sequence ID" value="MBR0550979.1"/>
    <property type="molecule type" value="Genomic_DNA"/>
</dbReference>
<evidence type="ECO:0000256" key="4">
    <source>
        <dbReference type="ARBA" id="ARBA00022691"/>
    </source>
</evidence>
<comment type="caution">
    <text evidence="8">The sequence shown here is derived from an EMBL/GenBank/DDBJ whole genome shotgun (WGS) entry which is preliminary data.</text>
</comment>
<dbReference type="PRINTS" id="PR00996">
    <property type="entry name" value="CHERMTFRASE"/>
</dbReference>
<name>A0A8T4IFE5_9SPHN</name>
<sequence length="291" mass="32559">MGVEHWSAARAQPMDDTLSLRDFRKIAASVNETSGIKLPDGKRMMLEGRVRKRALQAGFASIAAYCGYLFNKGGLAEELPYLVDVATTNKTDFFREPDHFTFLERTAVPALLACDRPQPPRLKMWSAASSNGAEIYTIAMVLADMVAAGQAFDWHILGTDLSASMIADAKRAVYSQDVIAPVPDAKQSRYVMFARAPGVIPKVRIAPELRCHTEFRTLNLMDKRYNVDRDFDVIFLRNVLIYFEPEDQEAVVMRLRQHLRPGGYLVLGHAESMVGTRLGWSQVAPAVFQEC</sequence>
<evidence type="ECO:0000256" key="1">
    <source>
        <dbReference type="ARBA" id="ARBA00001541"/>
    </source>
</evidence>
<evidence type="ECO:0000256" key="2">
    <source>
        <dbReference type="ARBA" id="ARBA00022603"/>
    </source>
</evidence>
<dbReference type="Pfam" id="PF03705">
    <property type="entry name" value="CheR_N"/>
    <property type="match status" value="1"/>
</dbReference>
<dbReference type="AlphaFoldDB" id="A0A8T4IFE5"/>
<dbReference type="Proteomes" id="UP000676996">
    <property type="component" value="Unassembled WGS sequence"/>
</dbReference>
<dbReference type="SUPFAM" id="SSF47757">
    <property type="entry name" value="Chemotaxis receptor methyltransferase CheR, N-terminal domain"/>
    <property type="match status" value="1"/>
</dbReference>
<dbReference type="SMART" id="SM00138">
    <property type="entry name" value="MeTrc"/>
    <property type="match status" value="1"/>
</dbReference>
<evidence type="ECO:0000259" key="7">
    <source>
        <dbReference type="PROSITE" id="PS50123"/>
    </source>
</evidence>
<evidence type="ECO:0000313" key="9">
    <source>
        <dbReference type="Proteomes" id="UP000676996"/>
    </source>
</evidence>
<feature type="binding site" evidence="6">
    <location>
        <position position="134"/>
    </location>
    <ligand>
        <name>S-adenosyl-L-methionine</name>
        <dbReference type="ChEBI" id="CHEBI:59789"/>
    </ligand>
</feature>
<dbReference type="InterPro" id="IPR036804">
    <property type="entry name" value="CheR_N_sf"/>
</dbReference>
<proteinExistence type="predicted"/>
<dbReference type="InterPro" id="IPR050903">
    <property type="entry name" value="Bact_Chemotaxis_MeTrfase"/>
</dbReference>
<accession>A0A8T4IFE5</accession>
<comment type="function">
    <text evidence="5">Methylation of the membrane-bound methyl-accepting chemotaxis proteins (MCP) to form gamma-glutamyl methyl ester residues in MCP.</text>
</comment>
<feature type="binding site" evidence="6">
    <location>
        <position position="160"/>
    </location>
    <ligand>
        <name>S-adenosyl-L-methionine</name>
        <dbReference type="ChEBI" id="CHEBI:59789"/>
    </ligand>
</feature>
<dbReference type="InterPro" id="IPR026024">
    <property type="entry name" value="Chemotaxis_MeTrfase_CheR"/>
</dbReference>
<dbReference type="Gene3D" id="3.40.50.150">
    <property type="entry name" value="Vaccinia Virus protein VP39"/>
    <property type="match status" value="1"/>
</dbReference>
<feature type="domain" description="CheR-type methyltransferase" evidence="7">
    <location>
        <begin position="11"/>
        <end position="291"/>
    </location>
</feature>
<dbReference type="Pfam" id="PF01739">
    <property type="entry name" value="CheR"/>
    <property type="match status" value="1"/>
</dbReference>
<keyword evidence="2 5" id="KW-0489">Methyltransferase</keyword>
<reference evidence="8" key="1">
    <citation type="submission" date="2021-04" db="EMBL/GenBank/DDBJ databases">
        <title>Ouciella asimina sp. nov., isolated from the surface seawater in the hydrothermal field of Okinawa Trough.</title>
        <authorList>
            <person name="Shuang W."/>
        </authorList>
    </citation>
    <scope>NUCLEOTIDE SEQUENCE</scope>
    <source>
        <strain evidence="8">LXI357</strain>
    </source>
</reference>
<keyword evidence="3 5" id="KW-0808">Transferase</keyword>
<dbReference type="InterPro" id="IPR022642">
    <property type="entry name" value="CheR_C"/>
</dbReference>
<evidence type="ECO:0000256" key="3">
    <source>
        <dbReference type="ARBA" id="ARBA00022679"/>
    </source>
</evidence>
<dbReference type="InterPro" id="IPR029063">
    <property type="entry name" value="SAM-dependent_MTases_sf"/>
</dbReference>
<dbReference type="EC" id="2.1.1.80" evidence="5"/>
<dbReference type="RefSeq" id="WP_284052271.1">
    <property type="nucleotide sequence ID" value="NZ_JAGRQC010000001.1"/>
</dbReference>
<gene>
    <name evidence="8" type="ORF">J7S20_00495</name>
</gene>
<dbReference type="PROSITE" id="PS50123">
    <property type="entry name" value="CHER"/>
    <property type="match status" value="1"/>
</dbReference>
<feature type="binding site" evidence="6">
    <location>
        <begin position="219"/>
        <end position="220"/>
    </location>
    <ligand>
        <name>S-adenosyl-L-methionine</name>
        <dbReference type="ChEBI" id="CHEBI:59789"/>
    </ligand>
</feature>
<dbReference type="InterPro" id="IPR022641">
    <property type="entry name" value="CheR_N"/>
</dbReference>
<feature type="binding site" evidence="6">
    <location>
        <position position="89"/>
    </location>
    <ligand>
        <name>S-adenosyl-L-methionine</name>
        <dbReference type="ChEBI" id="CHEBI:59789"/>
    </ligand>
</feature>
<evidence type="ECO:0000256" key="5">
    <source>
        <dbReference type="PIRNR" id="PIRNR000410"/>
    </source>
</evidence>
<dbReference type="PIRSF" id="PIRSF000410">
    <property type="entry name" value="CheR"/>
    <property type="match status" value="1"/>
</dbReference>
<feature type="binding site" evidence="6">
    <location>
        <position position="95"/>
    </location>
    <ligand>
        <name>S-adenosyl-L-methionine</name>
        <dbReference type="ChEBI" id="CHEBI:59789"/>
    </ligand>
</feature>
<dbReference type="SUPFAM" id="SSF53335">
    <property type="entry name" value="S-adenosyl-L-methionine-dependent methyltransferases"/>
    <property type="match status" value="1"/>
</dbReference>
<keyword evidence="4 5" id="KW-0949">S-adenosyl-L-methionine</keyword>
<keyword evidence="9" id="KW-1185">Reference proteome</keyword>
<dbReference type="GO" id="GO:0032259">
    <property type="term" value="P:methylation"/>
    <property type="evidence" value="ECO:0007669"/>
    <property type="project" value="UniProtKB-KW"/>
</dbReference>
<dbReference type="GO" id="GO:0008983">
    <property type="term" value="F:protein-glutamate O-methyltransferase activity"/>
    <property type="evidence" value="ECO:0007669"/>
    <property type="project" value="UniProtKB-EC"/>
</dbReference>
<feature type="binding site" evidence="6">
    <location>
        <begin position="237"/>
        <end position="238"/>
    </location>
    <ligand>
        <name>S-adenosyl-L-methionine</name>
        <dbReference type="ChEBI" id="CHEBI:59789"/>
    </ligand>
</feature>
<dbReference type="Gene3D" id="1.10.155.10">
    <property type="entry name" value="Chemotaxis receptor methyltransferase CheR, N-terminal domain"/>
    <property type="match status" value="1"/>
</dbReference>
<feature type="binding site" evidence="6">
    <location>
        <position position="91"/>
    </location>
    <ligand>
        <name>S-adenosyl-L-methionine</name>
        <dbReference type="ChEBI" id="CHEBI:59789"/>
    </ligand>
</feature>
<comment type="catalytic activity">
    <reaction evidence="1 5">
        <text>L-glutamyl-[protein] + S-adenosyl-L-methionine = [protein]-L-glutamate 5-O-methyl ester + S-adenosyl-L-homocysteine</text>
        <dbReference type="Rhea" id="RHEA:24452"/>
        <dbReference type="Rhea" id="RHEA-COMP:10208"/>
        <dbReference type="Rhea" id="RHEA-COMP:10311"/>
        <dbReference type="ChEBI" id="CHEBI:29973"/>
        <dbReference type="ChEBI" id="CHEBI:57856"/>
        <dbReference type="ChEBI" id="CHEBI:59789"/>
        <dbReference type="ChEBI" id="CHEBI:82795"/>
        <dbReference type="EC" id="2.1.1.80"/>
    </reaction>
</comment>
<dbReference type="CDD" id="cd02440">
    <property type="entry name" value="AdoMet_MTases"/>
    <property type="match status" value="1"/>
</dbReference>
<protein>
    <recommendedName>
        <fullName evidence="5">Chemotaxis protein methyltransferase</fullName>
        <ecNumber evidence="5">2.1.1.80</ecNumber>
    </recommendedName>
</protein>
<dbReference type="PANTHER" id="PTHR24422:SF26">
    <property type="entry name" value="CHEMOTAXIS PROTEIN METHYLTRANSFERASE"/>
    <property type="match status" value="1"/>
</dbReference>
<dbReference type="InterPro" id="IPR000780">
    <property type="entry name" value="CheR_MeTrfase"/>
</dbReference>
<evidence type="ECO:0000313" key="8">
    <source>
        <dbReference type="EMBL" id="MBR0550979.1"/>
    </source>
</evidence>